<dbReference type="SUPFAM" id="SSF49785">
    <property type="entry name" value="Galactose-binding domain-like"/>
    <property type="match status" value="1"/>
</dbReference>
<sequence>EPLVDETQAWLKDLDAAKGDLDAIRREMARRIIALQGLGYKDLTLEEELVGVDVDRIEIVAVDKPWRFKLVEVDQPRLLGPNWSEADTGLKGKWFDPAADDGQWESVRVGGKYTRAAGGGWGNEPGFGWYRTELPLTKRDMKRKFKYLHFSACDEDAWVYLNGTKIFDHTLEETGLLSSEIWIAPFVVSLNDVKLRGDDLLAVRIRNTEGMGGIWKPVDLVLTDQKLTDQQVKALITVRMAKE</sequence>
<organism evidence="1">
    <name type="scientific">marine metagenome</name>
    <dbReference type="NCBI Taxonomy" id="408172"/>
    <lineage>
        <taxon>unclassified sequences</taxon>
        <taxon>metagenomes</taxon>
        <taxon>ecological metagenomes</taxon>
    </lineage>
</organism>
<accession>A0A382XNC0</accession>
<evidence type="ECO:0008006" key="2">
    <source>
        <dbReference type="Google" id="ProtNLM"/>
    </source>
</evidence>
<feature type="non-terminal residue" evidence="1">
    <location>
        <position position="1"/>
    </location>
</feature>
<gene>
    <name evidence="1" type="ORF">METZ01_LOCUS425420</name>
</gene>
<dbReference type="InterPro" id="IPR008979">
    <property type="entry name" value="Galactose-bd-like_sf"/>
</dbReference>
<dbReference type="Gene3D" id="2.60.120.260">
    <property type="entry name" value="Galactose-binding domain-like"/>
    <property type="match status" value="1"/>
</dbReference>
<name>A0A382XNC0_9ZZZZ</name>
<dbReference type="EMBL" id="UINC01169166">
    <property type="protein sequence ID" value="SVD72566.1"/>
    <property type="molecule type" value="Genomic_DNA"/>
</dbReference>
<dbReference type="AlphaFoldDB" id="A0A382XNC0"/>
<reference evidence="1" key="1">
    <citation type="submission" date="2018-05" db="EMBL/GenBank/DDBJ databases">
        <authorList>
            <person name="Lanie J.A."/>
            <person name="Ng W.-L."/>
            <person name="Kazmierczak K.M."/>
            <person name="Andrzejewski T.M."/>
            <person name="Davidsen T.M."/>
            <person name="Wayne K.J."/>
            <person name="Tettelin H."/>
            <person name="Glass J.I."/>
            <person name="Rusch D."/>
            <person name="Podicherti R."/>
            <person name="Tsui H.-C.T."/>
            <person name="Winkler M.E."/>
        </authorList>
    </citation>
    <scope>NUCLEOTIDE SEQUENCE</scope>
</reference>
<evidence type="ECO:0000313" key="1">
    <source>
        <dbReference type="EMBL" id="SVD72566.1"/>
    </source>
</evidence>
<protein>
    <recommendedName>
        <fullName evidence="2">Glycosyl hydrolases family 2 sugar binding domain-containing protein</fullName>
    </recommendedName>
</protein>
<proteinExistence type="predicted"/>